<name>A0A250XAK2_9CHLO</name>
<sequence length="235" mass="26008">MAPKSKREAAANNLVPDRGYDFNISLRDNADHIHKRKTTADYLFLANDDRSEVSISRRSKHHNLKRGLSFVNTIVLPDQPSLCTSLPGLASSGICTAVPGGELPWLKKGVVSSELAPSPTLDAIKTRSAELMQILHNQIKFDVEDKTSKAYSKQVVTKAKKHMEVINSGLKSCVNLQEQARQNHDNVLDGLKGMIASMGAAMKDHDMEISGMLSRVQNNAKDELLKIRSKYARMK</sequence>
<proteinExistence type="predicted"/>
<gene>
    <name evidence="1" type="ORF">CEUSTIGMA_g7546.t1</name>
</gene>
<accession>A0A250XAK2</accession>
<dbReference type="Proteomes" id="UP000232323">
    <property type="component" value="Unassembled WGS sequence"/>
</dbReference>
<protein>
    <submittedName>
        <fullName evidence="1">Uncharacterized protein</fullName>
    </submittedName>
</protein>
<reference evidence="1 2" key="1">
    <citation type="submission" date="2017-08" db="EMBL/GenBank/DDBJ databases">
        <title>Acidophilic green algal genome provides insights into adaptation to an acidic environment.</title>
        <authorList>
            <person name="Hirooka S."/>
            <person name="Hirose Y."/>
            <person name="Kanesaki Y."/>
            <person name="Higuchi S."/>
            <person name="Fujiwara T."/>
            <person name="Onuma R."/>
            <person name="Era A."/>
            <person name="Ohbayashi R."/>
            <person name="Uzuka A."/>
            <person name="Nozaki H."/>
            <person name="Yoshikawa H."/>
            <person name="Miyagishima S.Y."/>
        </authorList>
    </citation>
    <scope>NUCLEOTIDE SEQUENCE [LARGE SCALE GENOMIC DNA]</scope>
    <source>
        <strain evidence="1 2">NIES-2499</strain>
    </source>
</reference>
<comment type="caution">
    <text evidence="1">The sequence shown here is derived from an EMBL/GenBank/DDBJ whole genome shotgun (WGS) entry which is preliminary data.</text>
</comment>
<evidence type="ECO:0000313" key="1">
    <source>
        <dbReference type="EMBL" id="GAX80108.1"/>
    </source>
</evidence>
<dbReference type="AlphaFoldDB" id="A0A250XAK2"/>
<evidence type="ECO:0000313" key="2">
    <source>
        <dbReference type="Proteomes" id="UP000232323"/>
    </source>
</evidence>
<keyword evidence="2" id="KW-1185">Reference proteome</keyword>
<organism evidence="1 2">
    <name type="scientific">Chlamydomonas eustigma</name>
    <dbReference type="NCBI Taxonomy" id="1157962"/>
    <lineage>
        <taxon>Eukaryota</taxon>
        <taxon>Viridiplantae</taxon>
        <taxon>Chlorophyta</taxon>
        <taxon>core chlorophytes</taxon>
        <taxon>Chlorophyceae</taxon>
        <taxon>CS clade</taxon>
        <taxon>Chlamydomonadales</taxon>
        <taxon>Chlamydomonadaceae</taxon>
        <taxon>Chlamydomonas</taxon>
    </lineage>
</organism>
<dbReference type="EMBL" id="BEGY01000048">
    <property type="protein sequence ID" value="GAX80108.1"/>
    <property type="molecule type" value="Genomic_DNA"/>
</dbReference>